<reference evidence="1 2" key="1">
    <citation type="submission" date="2017-12" db="EMBL/GenBank/DDBJ databases">
        <title>Genomic identification of Pseudomonas aeruginosa phage TC6.</title>
        <authorList>
            <person name="Lu S."/>
            <person name="Tang C."/>
            <person name="Deng C."/>
            <person name="Zhang Y."/>
            <person name="Xiao C."/>
        </authorList>
    </citation>
    <scope>NUCLEOTIDE SEQUENCE [LARGE SCALE GENOMIC DNA]</scope>
</reference>
<accession>A0A2H5BQA7</accession>
<sequence>MRQSWTQGLEPERAKDVRANFKESLVMRRRLLELLEKKIDASVKNGRSITSYDNPNWALLQADARGYERAIQEVLDLLNDKSTDS</sequence>
<organism evidence="1 2">
    <name type="scientific">Pseudomonas phage TC6</name>
    <dbReference type="NCBI Taxonomy" id="2060947"/>
    <lineage>
        <taxon>Viruses</taxon>
        <taxon>Duplodnaviria</taxon>
        <taxon>Heunggongvirae</taxon>
        <taxon>Uroviricota</taxon>
        <taxon>Caudoviricetes</taxon>
        <taxon>Zobellviridae</taxon>
        <taxon>Paundecimvirus</taxon>
        <taxon>Paundecimvirus PA11</taxon>
    </lineage>
</organism>
<gene>
    <name evidence="1" type="primary">TC6_006</name>
</gene>
<proteinExistence type="predicted"/>
<evidence type="ECO:0000313" key="1">
    <source>
        <dbReference type="EMBL" id="AUG88517.1"/>
    </source>
</evidence>
<name>A0A2H5BQA7_9CAUD</name>
<dbReference type="Proteomes" id="UP000241282">
    <property type="component" value="Segment"/>
</dbReference>
<dbReference type="EMBL" id="MG676466">
    <property type="protein sequence ID" value="AUG88517.1"/>
    <property type="molecule type" value="Genomic_DNA"/>
</dbReference>
<evidence type="ECO:0000313" key="2">
    <source>
        <dbReference type="Proteomes" id="UP000241282"/>
    </source>
</evidence>
<protein>
    <submittedName>
        <fullName evidence="1">Uncharacterized protein</fullName>
    </submittedName>
</protein>